<evidence type="ECO:0000256" key="9">
    <source>
        <dbReference type="ARBA" id="ARBA00045724"/>
    </source>
</evidence>
<evidence type="ECO:0000256" key="7">
    <source>
        <dbReference type="ARBA" id="ARBA00039058"/>
    </source>
</evidence>
<dbReference type="STRING" id="1219065.VPR01S_01_01760"/>
<dbReference type="AlphaFoldDB" id="U3BF97"/>
<evidence type="ECO:0000256" key="4">
    <source>
        <dbReference type="ARBA" id="ARBA00023098"/>
    </source>
</evidence>
<evidence type="ECO:0000256" key="6">
    <source>
        <dbReference type="ARBA" id="ARBA00038095"/>
    </source>
</evidence>
<gene>
    <name evidence="12" type="ORF">VPR01S_01_01760</name>
</gene>
<dbReference type="EC" id="2.3.2.30" evidence="7"/>
<comment type="function">
    <text evidence="9">Catalyzes the first step in the biosynthesis of ornithine lipids, which are phosphorus-free membrane lipids. Catalyzes the 3-hydroxyacyl-acyl carrier protein-dependent acylation of ornithine to form lyso-ornithine lipid (LOL).</text>
</comment>
<evidence type="ECO:0000256" key="1">
    <source>
        <dbReference type="ARBA" id="ARBA00005189"/>
    </source>
</evidence>
<name>U3BF97_VIBPR</name>
<comment type="pathway">
    <text evidence="1">Lipid metabolism.</text>
</comment>
<comment type="caution">
    <text evidence="12">The sequence shown here is derived from an EMBL/GenBank/DDBJ whole genome shotgun (WGS) entry which is preliminary data.</text>
</comment>
<reference evidence="12 13" key="1">
    <citation type="submission" date="2013-09" db="EMBL/GenBank/DDBJ databases">
        <title>Whole genome shotgun sequence of Vibrio proteolyticus NBRC 13287.</title>
        <authorList>
            <person name="Isaki S."/>
            <person name="Hosoyama A."/>
            <person name="Numata M."/>
            <person name="Hashimoto M."/>
            <person name="Hosoyama Y."/>
            <person name="Tsuchikane K."/>
            <person name="Noguchi M."/>
            <person name="Hirakata S."/>
            <person name="Ichikawa N."/>
            <person name="Ohji S."/>
            <person name="Yamazoe A."/>
            <person name="Fujita N."/>
        </authorList>
    </citation>
    <scope>NUCLEOTIDE SEQUENCE [LARGE SCALE GENOMIC DNA]</scope>
    <source>
        <strain evidence="12 13">NBRC 13287</strain>
    </source>
</reference>
<evidence type="ECO:0000256" key="3">
    <source>
        <dbReference type="ARBA" id="ARBA00022679"/>
    </source>
</evidence>
<evidence type="ECO:0000256" key="5">
    <source>
        <dbReference type="ARBA" id="ARBA00023315"/>
    </source>
</evidence>
<dbReference type="InterPro" id="IPR045746">
    <property type="entry name" value="ACT14924-like_Acyltransf_dom"/>
</dbReference>
<dbReference type="GO" id="GO:0043810">
    <property type="term" value="F:ornithine-acyl [acyl carrier protein] N-acyltransferase activity"/>
    <property type="evidence" value="ECO:0007669"/>
    <property type="project" value="UniProtKB-EC"/>
</dbReference>
<keyword evidence="13" id="KW-1185">Reference proteome</keyword>
<organism evidence="12 13">
    <name type="scientific">Vibrio proteolyticus NBRC 13287</name>
    <dbReference type="NCBI Taxonomy" id="1219065"/>
    <lineage>
        <taxon>Bacteria</taxon>
        <taxon>Pseudomonadati</taxon>
        <taxon>Pseudomonadota</taxon>
        <taxon>Gammaproteobacteria</taxon>
        <taxon>Vibrionales</taxon>
        <taxon>Vibrionaceae</taxon>
        <taxon>Vibrio</taxon>
    </lineage>
</organism>
<dbReference type="GO" id="GO:0006629">
    <property type="term" value="P:lipid metabolic process"/>
    <property type="evidence" value="ECO:0007669"/>
    <property type="project" value="UniProtKB-KW"/>
</dbReference>
<comment type="similarity">
    <text evidence="6">Belongs to the acetyltransferase family. OlsB subfamily.</text>
</comment>
<dbReference type="EMBL" id="BATJ01000001">
    <property type="protein sequence ID" value="GAD65403.1"/>
    <property type="molecule type" value="Genomic_DNA"/>
</dbReference>
<dbReference type="eggNOG" id="COG3176">
    <property type="taxonomic scope" value="Bacteria"/>
</dbReference>
<dbReference type="SUPFAM" id="SSF55729">
    <property type="entry name" value="Acyl-CoA N-acyltransferases (Nat)"/>
    <property type="match status" value="1"/>
</dbReference>
<dbReference type="Proteomes" id="UP000016570">
    <property type="component" value="Unassembled WGS sequence"/>
</dbReference>
<dbReference type="InterPro" id="IPR002123">
    <property type="entry name" value="Plipid/glycerol_acylTrfase"/>
</dbReference>
<protein>
    <recommendedName>
        <fullName evidence="8">L-ornithine N(alpha)-acyltransferase</fullName>
        <ecNumber evidence="7">2.3.2.30</ecNumber>
    </recommendedName>
</protein>
<evidence type="ECO:0000256" key="10">
    <source>
        <dbReference type="ARBA" id="ARBA00047785"/>
    </source>
</evidence>
<evidence type="ECO:0000313" key="13">
    <source>
        <dbReference type="Proteomes" id="UP000016570"/>
    </source>
</evidence>
<dbReference type="Pfam" id="PF13444">
    <property type="entry name" value="Acetyltransf_5"/>
    <property type="match status" value="1"/>
</dbReference>
<dbReference type="PANTHER" id="PTHR37323">
    <property type="entry name" value="GCN5-RELATED N-ACETYLTRANSFERASE"/>
    <property type="match status" value="1"/>
</dbReference>
<sequence>MIHSPFRLPRYTPFGVGESMLEWATGLAKLDKYYQQRPKTETSFEFMRYTLDVLNIDYQLAQGTTSDIPKHGPVVIVANHPLGAIEGVILADLIGSVRNDVKVLANQLLKRLPEIEDLFIGIDVFVSKDAARTNANAIREAHRHLALGGVLVVFPAGEVSTYHQGETGLLDIEWSQSVAKFVRRSQAVTVPVFIDGSNSRWFYRAGRVHPLLRTAMLGRELLNKKASTINISIGSPIAYSEVKGFENDADLVSYFRLNTYLMGRQTEQMKDYTGAYETPVMTQVDVTLLEADLAQLPPDALLLSQGEFDVYCTHSQQIPNMMREIGRVREVSFRSVGEGSGLACDLDEYDLHYLQLFVWNRDHQELVGAYRLGRVDQLLDQAGIEALYSRSLFRYDQAFIDSLDQSLEVGRSVVSKKYQRNLNSLLLLWKGIATFVYRHPQYTHLFGPVSISNDYSHQARQLMAATLSIHHYDQDKASLVQPSVPLSDKEPVFWQTGMLSALANVSLLSKVLARMEQGKGLPVLLRQYLGMNGKLVCFNVDPTFNNALDGLIVVNLKNVPLKTLGKYMGREQAEQYLTEETAL</sequence>
<evidence type="ECO:0000256" key="2">
    <source>
        <dbReference type="ARBA" id="ARBA00022516"/>
    </source>
</evidence>
<evidence type="ECO:0000256" key="8">
    <source>
        <dbReference type="ARBA" id="ARBA00039866"/>
    </source>
</evidence>
<feature type="domain" description="Phospholipid/glycerol acyltransferase" evidence="11">
    <location>
        <begin position="74"/>
        <end position="197"/>
    </location>
</feature>
<dbReference type="Gene3D" id="3.40.630.30">
    <property type="match status" value="1"/>
</dbReference>
<dbReference type="eggNOG" id="COG0204">
    <property type="taxonomic scope" value="Bacteria"/>
</dbReference>
<accession>U3BF97</accession>
<dbReference type="SMART" id="SM00563">
    <property type="entry name" value="PlsC"/>
    <property type="match status" value="1"/>
</dbReference>
<proteinExistence type="inferred from homology"/>
<dbReference type="InterPro" id="IPR052351">
    <property type="entry name" value="Ornithine_N-alpha-AT"/>
</dbReference>
<dbReference type="CDD" id="cd07986">
    <property type="entry name" value="LPLAT_ACT14924-like"/>
    <property type="match status" value="1"/>
</dbReference>
<keyword evidence="5" id="KW-0012">Acyltransferase</keyword>
<dbReference type="SUPFAM" id="SSF69593">
    <property type="entry name" value="Glycerol-3-phosphate (1)-acyltransferase"/>
    <property type="match status" value="1"/>
</dbReference>
<dbReference type="PANTHER" id="PTHR37323:SF1">
    <property type="entry name" value="L-ORNITHINE N(ALPHA)-ACYLTRANSFERASE"/>
    <property type="match status" value="1"/>
</dbReference>
<dbReference type="InterPro" id="IPR016181">
    <property type="entry name" value="Acyl_CoA_acyltransferase"/>
</dbReference>
<keyword evidence="4" id="KW-0443">Lipid metabolism</keyword>
<keyword evidence="3" id="KW-0808">Transferase</keyword>
<evidence type="ECO:0000313" key="12">
    <source>
        <dbReference type="EMBL" id="GAD65403.1"/>
    </source>
</evidence>
<comment type="catalytic activity">
    <reaction evidence="10">
        <text>a (3R)-hydroxyacyl-[ACP] + L-ornithine = a lyso-ornithine lipid + holo-[ACP] + H(+)</text>
        <dbReference type="Rhea" id="RHEA:20633"/>
        <dbReference type="Rhea" id="RHEA-COMP:9685"/>
        <dbReference type="Rhea" id="RHEA-COMP:9945"/>
        <dbReference type="ChEBI" id="CHEBI:15378"/>
        <dbReference type="ChEBI" id="CHEBI:46911"/>
        <dbReference type="ChEBI" id="CHEBI:64479"/>
        <dbReference type="ChEBI" id="CHEBI:78827"/>
        <dbReference type="ChEBI" id="CHEBI:138482"/>
        <dbReference type="EC" id="2.3.2.30"/>
    </reaction>
    <physiologicalReaction direction="left-to-right" evidence="10">
        <dbReference type="Rhea" id="RHEA:20634"/>
    </physiologicalReaction>
</comment>
<evidence type="ECO:0000259" key="11">
    <source>
        <dbReference type="SMART" id="SM00563"/>
    </source>
</evidence>
<dbReference type="Pfam" id="PF19576">
    <property type="entry name" value="Acyltransf_2"/>
    <property type="match status" value="1"/>
</dbReference>
<keyword evidence="2" id="KW-0444">Lipid biosynthesis</keyword>